<organism evidence="2 3">
    <name type="scientific">Amazonocrinis nigriterrae CENA67</name>
    <dbReference type="NCBI Taxonomy" id="2794033"/>
    <lineage>
        <taxon>Bacteria</taxon>
        <taxon>Bacillati</taxon>
        <taxon>Cyanobacteriota</taxon>
        <taxon>Cyanophyceae</taxon>
        <taxon>Nostocales</taxon>
        <taxon>Nostocaceae</taxon>
        <taxon>Amazonocrinis</taxon>
        <taxon>Amazonocrinis nigriterrae</taxon>
    </lineage>
</organism>
<evidence type="ECO:0000313" key="3">
    <source>
        <dbReference type="Proteomes" id="UP000632766"/>
    </source>
</evidence>
<reference evidence="2 3" key="1">
    <citation type="journal article" date="2021" name="Int. J. Syst. Evol. Microbiol.">
        <title>Amazonocrinis nigriterrae gen. nov., sp. nov., Atlanticothrix silvestris gen. nov., sp. nov. and Dendronalium phyllosphericum gen. nov., sp. nov., nostocacean cyanobacteria from Brazilian environments.</title>
        <authorList>
            <person name="Alvarenga D.O."/>
            <person name="Andreote A.P.D."/>
            <person name="Branco L.H.Z."/>
            <person name="Delbaje E."/>
            <person name="Cruz R.B."/>
            <person name="Varani A.M."/>
            <person name="Fiore M.F."/>
        </authorList>
    </citation>
    <scope>NUCLEOTIDE SEQUENCE [LARGE SCALE GENOMIC DNA]</scope>
    <source>
        <strain evidence="2 3">CENA67</strain>
    </source>
</reference>
<dbReference type="InterPro" id="IPR057727">
    <property type="entry name" value="WCX_dom"/>
</dbReference>
<keyword evidence="3" id="KW-1185">Reference proteome</keyword>
<evidence type="ECO:0000259" key="1">
    <source>
        <dbReference type="Pfam" id="PF25583"/>
    </source>
</evidence>
<accession>A0A8J7HRU7</accession>
<dbReference type="EMBL" id="JAECZC010000055">
    <property type="protein sequence ID" value="MBH8564958.1"/>
    <property type="molecule type" value="Genomic_DNA"/>
</dbReference>
<sequence>MPSNPSKDYNQIAFALEILRLLAEKPRRREELTDFLSIFVEQHGKSADTADIKQKVTRTIRKLRDCGIEIQSTTHSPYKLVESNFPLLLSTQQREALATAAYFLADMGFSAQASHIQRIGNLTEADIPASIKLDFSPPVDYSEKKVDIIVRQLQERFEQQCRYTIRYESKPGEGRIWDIDRSELRLHEGVLYLFAFIPDWRSWRFDYWHNIDQNHIFRLDKIASVGAASDTRWVSCDFPTLKVRYRMSGQLANYNPRRKDEVVIYSDPEGKFREIEATIDYWFWFRQRILKYGSNVEILSPQKLVEEIKKEYHKIWEKFLAKENSNNHSST</sequence>
<name>A0A8J7HRU7_9NOST</name>
<dbReference type="PANTHER" id="PTHR34580">
    <property type="match status" value="1"/>
</dbReference>
<dbReference type="PANTHER" id="PTHR34580:SF1">
    <property type="entry name" value="PROTEIN PAFC"/>
    <property type="match status" value="1"/>
</dbReference>
<evidence type="ECO:0000313" key="2">
    <source>
        <dbReference type="EMBL" id="MBH8564958.1"/>
    </source>
</evidence>
<dbReference type="Pfam" id="PF25583">
    <property type="entry name" value="WCX"/>
    <property type="match status" value="1"/>
</dbReference>
<dbReference type="PROSITE" id="PS52050">
    <property type="entry name" value="WYL"/>
    <property type="match status" value="1"/>
</dbReference>
<proteinExistence type="predicted"/>
<dbReference type="AlphaFoldDB" id="A0A8J7HRU7"/>
<feature type="domain" description="WCX" evidence="1">
    <location>
        <begin position="240"/>
        <end position="313"/>
    </location>
</feature>
<dbReference type="RefSeq" id="WP_198126773.1">
    <property type="nucleotide sequence ID" value="NZ_JAECZC010000055.1"/>
</dbReference>
<protein>
    <submittedName>
        <fullName evidence="2">WYL domain-containing protein</fullName>
    </submittedName>
</protein>
<gene>
    <name evidence="2" type="ORF">I8748_22700</name>
</gene>
<dbReference type="Proteomes" id="UP000632766">
    <property type="component" value="Unassembled WGS sequence"/>
</dbReference>
<dbReference type="InterPro" id="IPR051534">
    <property type="entry name" value="CBASS_pafABC_assoc_protein"/>
</dbReference>
<comment type="caution">
    <text evidence="2">The sequence shown here is derived from an EMBL/GenBank/DDBJ whole genome shotgun (WGS) entry which is preliminary data.</text>
</comment>